<gene>
    <name evidence="12 16" type="primary">lexA</name>
    <name evidence="16" type="ORF">E6K78_06180</name>
</gene>
<dbReference type="InterPro" id="IPR006200">
    <property type="entry name" value="LexA"/>
</dbReference>
<evidence type="ECO:0000256" key="1">
    <source>
        <dbReference type="ARBA" id="ARBA00007484"/>
    </source>
</evidence>
<dbReference type="GO" id="GO:0006281">
    <property type="term" value="P:DNA repair"/>
    <property type="evidence" value="ECO:0007669"/>
    <property type="project" value="UniProtKB-UniRule"/>
</dbReference>
<dbReference type="PANTHER" id="PTHR33516">
    <property type="entry name" value="LEXA REPRESSOR"/>
    <property type="match status" value="1"/>
</dbReference>
<dbReference type="Gene3D" id="2.10.109.10">
    <property type="entry name" value="Umud Fragment, subunit A"/>
    <property type="match status" value="1"/>
</dbReference>
<evidence type="ECO:0000256" key="6">
    <source>
        <dbReference type="ARBA" id="ARBA00022813"/>
    </source>
</evidence>
<dbReference type="Pfam" id="PF01726">
    <property type="entry name" value="LexA_DNA_bind"/>
    <property type="match status" value="1"/>
</dbReference>
<evidence type="ECO:0000256" key="13">
    <source>
        <dbReference type="RuleBase" id="RU003991"/>
    </source>
</evidence>
<dbReference type="Pfam" id="PF00717">
    <property type="entry name" value="Peptidase_S24"/>
    <property type="match status" value="1"/>
</dbReference>
<keyword evidence="3 12" id="KW-0235">DNA replication</keyword>
<dbReference type="GO" id="GO:0006260">
    <property type="term" value="P:DNA replication"/>
    <property type="evidence" value="ECO:0007669"/>
    <property type="project" value="UniProtKB-UniRule"/>
</dbReference>
<evidence type="ECO:0000313" key="17">
    <source>
        <dbReference type="Proteomes" id="UP000316609"/>
    </source>
</evidence>
<dbReference type="InterPro" id="IPR050077">
    <property type="entry name" value="LexA_repressor"/>
</dbReference>
<feature type="active site" description="For autocatalytic cleavage activity" evidence="12">
    <location>
        <position position="153"/>
    </location>
</feature>
<evidence type="ECO:0000256" key="9">
    <source>
        <dbReference type="ARBA" id="ARBA00023163"/>
    </source>
</evidence>
<dbReference type="InterPro" id="IPR036286">
    <property type="entry name" value="LexA/Signal_pep-like_sf"/>
</dbReference>
<evidence type="ECO:0000259" key="14">
    <source>
        <dbReference type="Pfam" id="PF00717"/>
    </source>
</evidence>
<feature type="active site" description="For autocatalytic cleavage activity" evidence="12">
    <location>
        <position position="116"/>
    </location>
</feature>
<dbReference type="GO" id="GO:0003677">
    <property type="term" value="F:DNA binding"/>
    <property type="evidence" value="ECO:0007669"/>
    <property type="project" value="UniProtKB-UniRule"/>
</dbReference>
<keyword evidence="9 12" id="KW-0804">Transcription</keyword>
<comment type="caution">
    <text evidence="16">The sequence shown here is derived from an EMBL/GenBank/DDBJ whole genome shotgun (WGS) entry which is preliminary data.</text>
</comment>
<feature type="site" description="Cleavage; by autolysis" evidence="12">
    <location>
        <begin position="81"/>
        <end position="82"/>
    </location>
</feature>
<comment type="catalytic activity">
    <reaction evidence="12">
        <text>Hydrolysis of Ala-|-Gly bond in repressor LexA.</text>
        <dbReference type="EC" id="3.4.21.88"/>
    </reaction>
</comment>
<keyword evidence="6 12" id="KW-0068">Autocatalytic cleavage</keyword>
<evidence type="ECO:0000256" key="4">
    <source>
        <dbReference type="ARBA" id="ARBA00022763"/>
    </source>
</evidence>
<dbReference type="FunFam" id="2.10.109.10:FF:000001">
    <property type="entry name" value="LexA repressor"/>
    <property type="match status" value="1"/>
</dbReference>
<feature type="DNA-binding region" description="H-T-H motif" evidence="12">
    <location>
        <begin position="26"/>
        <end position="46"/>
    </location>
</feature>
<dbReference type="InterPro" id="IPR036388">
    <property type="entry name" value="WH-like_DNA-bd_sf"/>
</dbReference>
<dbReference type="GO" id="GO:0004252">
    <property type="term" value="F:serine-type endopeptidase activity"/>
    <property type="evidence" value="ECO:0007669"/>
    <property type="project" value="UniProtKB-UniRule"/>
</dbReference>
<dbReference type="GO" id="GO:0009432">
    <property type="term" value="P:SOS response"/>
    <property type="evidence" value="ECO:0007669"/>
    <property type="project" value="UniProtKB-UniRule"/>
</dbReference>
<sequence length="197" mass="21315">MLNDRARAILAFIQRFTRDRGFPPTIREIGEAFNISSTNGVRYYLSLLEKGGHLKRSSRISRGIGTTTAGPAIPILGRVAAGEPILAESSFDGALETERIFGDPQGLFALRVRGDSMVDAGILAGDYVIVRQQETAEPGAIVVALLGTEATVKFYQRRGEAIELVPANTSYQPIPVDEGTEFRILGIVKGVIRTVGR</sequence>
<dbReference type="CDD" id="cd06529">
    <property type="entry name" value="S24_LexA-like"/>
    <property type="match status" value="1"/>
</dbReference>
<dbReference type="Proteomes" id="UP000316609">
    <property type="component" value="Unassembled WGS sequence"/>
</dbReference>
<evidence type="ECO:0000256" key="12">
    <source>
        <dbReference type="HAMAP-Rule" id="MF_00015"/>
    </source>
</evidence>
<comment type="function">
    <text evidence="12">Represses a number of genes involved in the response to DNA damage (SOS response), including recA and lexA. In the presence of single-stranded DNA, RecA interacts with LexA causing an autocatalytic cleavage which disrupts the DNA-binding part of LexA, leading to derepression of the SOS regulon and eventually DNA repair.</text>
</comment>
<comment type="subunit">
    <text evidence="12">Homodimer.</text>
</comment>
<protein>
    <recommendedName>
        <fullName evidence="12">LexA repressor</fullName>
        <ecNumber evidence="12">3.4.21.88</ecNumber>
    </recommendedName>
</protein>
<keyword evidence="8 12" id="KW-0238">DNA-binding</keyword>
<dbReference type="InterPro" id="IPR015927">
    <property type="entry name" value="Peptidase_S24_S26A/B/C"/>
</dbReference>
<dbReference type="InterPro" id="IPR039418">
    <property type="entry name" value="LexA-like"/>
</dbReference>
<keyword evidence="5 12" id="KW-0378">Hydrolase</keyword>
<dbReference type="InterPro" id="IPR006197">
    <property type="entry name" value="Peptidase_S24_LexA"/>
</dbReference>
<dbReference type="Gene3D" id="1.10.10.10">
    <property type="entry name" value="Winged helix-like DNA-binding domain superfamily/Winged helix DNA-binding domain"/>
    <property type="match status" value="1"/>
</dbReference>
<dbReference type="EC" id="3.4.21.88" evidence="12"/>
<evidence type="ECO:0000256" key="3">
    <source>
        <dbReference type="ARBA" id="ARBA00022705"/>
    </source>
</evidence>
<dbReference type="InterPro" id="IPR036390">
    <property type="entry name" value="WH_DNA-bd_sf"/>
</dbReference>
<evidence type="ECO:0000256" key="11">
    <source>
        <dbReference type="ARBA" id="ARBA00023236"/>
    </source>
</evidence>
<keyword evidence="2 12" id="KW-0678">Repressor</keyword>
<dbReference type="NCBIfam" id="TIGR00498">
    <property type="entry name" value="lexA"/>
    <property type="match status" value="1"/>
</dbReference>
<evidence type="ECO:0000256" key="7">
    <source>
        <dbReference type="ARBA" id="ARBA00023015"/>
    </source>
</evidence>
<keyword evidence="7 12" id="KW-0805">Transcription regulation</keyword>
<dbReference type="SUPFAM" id="SSF51306">
    <property type="entry name" value="LexA/Signal peptidase"/>
    <property type="match status" value="1"/>
</dbReference>
<dbReference type="GO" id="GO:0006508">
    <property type="term" value="P:proteolysis"/>
    <property type="evidence" value="ECO:0007669"/>
    <property type="project" value="InterPro"/>
</dbReference>
<dbReference type="PANTHER" id="PTHR33516:SF2">
    <property type="entry name" value="LEXA REPRESSOR-RELATED"/>
    <property type="match status" value="1"/>
</dbReference>
<name>A0A538TS90_UNCEI</name>
<evidence type="ECO:0000259" key="15">
    <source>
        <dbReference type="Pfam" id="PF01726"/>
    </source>
</evidence>
<reference evidence="16 17" key="1">
    <citation type="journal article" date="2019" name="Nat. Microbiol.">
        <title>Mediterranean grassland soil C-N compound turnover is dependent on rainfall and depth, and is mediated by genomically divergent microorganisms.</title>
        <authorList>
            <person name="Diamond S."/>
            <person name="Andeer P.F."/>
            <person name="Li Z."/>
            <person name="Crits-Christoph A."/>
            <person name="Burstein D."/>
            <person name="Anantharaman K."/>
            <person name="Lane K.R."/>
            <person name="Thomas B.C."/>
            <person name="Pan C."/>
            <person name="Northen T.R."/>
            <person name="Banfield J.F."/>
        </authorList>
    </citation>
    <scope>NUCLEOTIDE SEQUENCE [LARGE SCALE GENOMIC DNA]</scope>
    <source>
        <strain evidence="16">WS_8</strain>
    </source>
</reference>
<evidence type="ECO:0000256" key="10">
    <source>
        <dbReference type="ARBA" id="ARBA00023204"/>
    </source>
</evidence>
<dbReference type="PRINTS" id="PR00726">
    <property type="entry name" value="LEXASERPTASE"/>
</dbReference>
<evidence type="ECO:0000256" key="5">
    <source>
        <dbReference type="ARBA" id="ARBA00022801"/>
    </source>
</evidence>
<evidence type="ECO:0000256" key="8">
    <source>
        <dbReference type="ARBA" id="ARBA00023125"/>
    </source>
</evidence>
<evidence type="ECO:0000256" key="2">
    <source>
        <dbReference type="ARBA" id="ARBA00022491"/>
    </source>
</evidence>
<evidence type="ECO:0000313" key="16">
    <source>
        <dbReference type="EMBL" id="TMQ66491.1"/>
    </source>
</evidence>
<dbReference type="HAMAP" id="MF_00015">
    <property type="entry name" value="LexA"/>
    <property type="match status" value="1"/>
</dbReference>
<keyword evidence="10 12" id="KW-0234">DNA repair</keyword>
<dbReference type="InterPro" id="IPR006199">
    <property type="entry name" value="LexA_DNA-bd_dom"/>
</dbReference>
<accession>A0A538TS90</accession>
<dbReference type="GO" id="GO:0045892">
    <property type="term" value="P:negative regulation of DNA-templated transcription"/>
    <property type="evidence" value="ECO:0007669"/>
    <property type="project" value="UniProtKB-UniRule"/>
</dbReference>
<feature type="domain" description="LexA repressor DNA-binding" evidence="15">
    <location>
        <begin position="2"/>
        <end position="63"/>
    </location>
</feature>
<dbReference type="SUPFAM" id="SSF46785">
    <property type="entry name" value="Winged helix' DNA-binding domain"/>
    <property type="match status" value="1"/>
</dbReference>
<keyword evidence="11 12" id="KW-0742">SOS response</keyword>
<organism evidence="16 17">
    <name type="scientific">Eiseniibacteriota bacterium</name>
    <dbReference type="NCBI Taxonomy" id="2212470"/>
    <lineage>
        <taxon>Bacteria</taxon>
        <taxon>Candidatus Eiseniibacteriota</taxon>
    </lineage>
</organism>
<dbReference type="EMBL" id="VBOY01000055">
    <property type="protein sequence ID" value="TMQ66491.1"/>
    <property type="molecule type" value="Genomic_DNA"/>
</dbReference>
<feature type="domain" description="Peptidase S24/S26A/S26B/S26C" evidence="14">
    <location>
        <begin position="74"/>
        <end position="188"/>
    </location>
</feature>
<comment type="similarity">
    <text evidence="1 12 13">Belongs to the peptidase S24 family.</text>
</comment>
<dbReference type="AlphaFoldDB" id="A0A538TS90"/>
<keyword evidence="4 12" id="KW-0227">DNA damage</keyword>
<proteinExistence type="inferred from homology"/>